<dbReference type="CDD" id="cd05403">
    <property type="entry name" value="NT_KNTase_like"/>
    <property type="match status" value="1"/>
</dbReference>
<dbReference type="Gene3D" id="3.30.460.10">
    <property type="entry name" value="Beta Polymerase, domain 2"/>
    <property type="match status" value="1"/>
</dbReference>
<evidence type="ECO:0000313" key="3">
    <source>
        <dbReference type="Proteomes" id="UP000230611"/>
    </source>
</evidence>
<dbReference type="InterPro" id="IPR036390">
    <property type="entry name" value="WH_DNA-bd_sf"/>
</dbReference>
<gene>
    <name evidence="2" type="ORF">CO116_02450</name>
</gene>
<reference evidence="3" key="1">
    <citation type="submission" date="2017-09" db="EMBL/GenBank/DDBJ databases">
        <title>Depth-based differentiation of microbial function through sediment-hosted aquifers and enrichment of novel symbionts in the deep terrestrial subsurface.</title>
        <authorList>
            <person name="Probst A.J."/>
            <person name="Ladd B."/>
            <person name="Jarett J.K."/>
            <person name="Geller-Mcgrath D.E."/>
            <person name="Sieber C.M.K."/>
            <person name="Emerson J.B."/>
            <person name="Anantharaman K."/>
            <person name="Thomas B.C."/>
            <person name="Malmstrom R."/>
            <person name="Stieglmeier M."/>
            <person name="Klingl A."/>
            <person name="Woyke T."/>
            <person name="Ryan C.M."/>
            <person name="Banfield J.F."/>
        </authorList>
    </citation>
    <scope>NUCLEOTIDE SEQUENCE [LARGE SCALE GENOMIC DNA]</scope>
</reference>
<dbReference type="EMBL" id="PFUO01000111">
    <property type="protein sequence ID" value="PJB16183.1"/>
    <property type="molecule type" value="Genomic_DNA"/>
</dbReference>
<feature type="domain" description="HTH arsR-type" evidence="1">
    <location>
        <begin position="3"/>
        <end position="85"/>
    </location>
</feature>
<dbReference type="InterPro" id="IPR043519">
    <property type="entry name" value="NT_sf"/>
</dbReference>
<accession>A0A2M8AF15</accession>
<dbReference type="Pfam" id="PF18765">
    <property type="entry name" value="Polbeta"/>
    <property type="match status" value="1"/>
</dbReference>
<dbReference type="Gene3D" id="1.10.10.10">
    <property type="entry name" value="Winged helix-like DNA-binding domain superfamily/Winged helix DNA-binding domain"/>
    <property type="match status" value="1"/>
</dbReference>
<dbReference type="SUPFAM" id="SSF46785">
    <property type="entry name" value="Winged helix' DNA-binding domain"/>
    <property type="match status" value="1"/>
</dbReference>
<evidence type="ECO:0000259" key="1">
    <source>
        <dbReference type="SMART" id="SM00418"/>
    </source>
</evidence>
<name>A0A2M8AF15_9BACT</name>
<sequence>MFDFLKNGRGEILELFFKNSDREFYFREIAASLNKEPGAIQNYLNSLVKQNILQDERKGNMRFFKLNKNHPIYEEIKSIISKTIGIEYKLKELVSVLSKVEYAFIFGSIAKGKEYGDSDIDLLLIGEVNQDFLVEKISKLQSELSREINYQIYTKDEVIKKLTERNEFFKNIFSEPIINLKGDPDDFRKLFKR</sequence>
<dbReference type="GO" id="GO:0003700">
    <property type="term" value="F:DNA-binding transcription factor activity"/>
    <property type="evidence" value="ECO:0007669"/>
    <property type="project" value="InterPro"/>
</dbReference>
<evidence type="ECO:0000313" key="2">
    <source>
        <dbReference type="EMBL" id="PJB16183.1"/>
    </source>
</evidence>
<dbReference type="InterPro" id="IPR036388">
    <property type="entry name" value="WH-like_DNA-bd_sf"/>
</dbReference>
<comment type="caution">
    <text evidence="2">The sequence shown here is derived from an EMBL/GenBank/DDBJ whole genome shotgun (WGS) entry which is preliminary data.</text>
</comment>
<dbReference type="SMART" id="SM00418">
    <property type="entry name" value="HTH_ARSR"/>
    <property type="match status" value="1"/>
</dbReference>
<dbReference type="SUPFAM" id="SSF81301">
    <property type="entry name" value="Nucleotidyltransferase"/>
    <property type="match status" value="1"/>
</dbReference>
<proteinExistence type="predicted"/>
<dbReference type="AlphaFoldDB" id="A0A2M8AF15"/>
<dbReference type="InterPro" id="IPR041633">
    <property type="entry name" value="Polbeta"/>
</dbReference>
<organism evidence="2 3">
    <name type="scientific">Candidatus Falkowbacteria bacterium CG_4_9_14_3_um_filter_38_19</name>
    <dbReference type="NCBI Taxonomy" id="1974559"/>
    <lineage>
        <taxon>Bacteria</taxon>
        <taxon>Candidatus Falkowiibacteriota</taxon>
    </lineage>
</organism>
<dbReference type="InterPro" id="IPR001845">
    <property type="entry name" value="HTH_ArsR_DNA-bd_dom"/>
</dbReference>
<protein>
    <recommendedName>
        <fullName evidence="1">HTH arsR-type domain-containing protein</fullName>
    </recommendedName>
</protein>
<dbReference type="Proteomes" id="UP000230611">
    <property type="component" value="Unassembled WGS sequence"/>
</dbReference>